<dbReference type="Proteomes" id="UP000729402">
    <property type="component" value="Unassembled WGS sequence"/>
</dbReference>
<dbReference type="EMBL" id="JAAALK010000284">
    <property type="protein sequence ID" value="KAG8068684.1"/>
    <property type="molecule type" value="Genomic_DNA"/>
</dbReference>
<accession>A0A8J5SM45</accession>
<feature type="region of interest" description="Disordered" evidence="1">
    <location>
        <begin position="120"/>
        <end position="157"/>
    </location>
</feature>
<keyword evidence="2" id="KW-0812">Transmembrane</keyword>
<name>A0A8J5SM45_ZIZPA</name>
<keyword evidence="4" id="KW-1185">Reference proteome</keyword>
<feature type="transmembrane region" description="Helical" evidence="2">
    <location>
        <begin position="40"/>
        <end position="63"/>
    </location>
</feature>
<reference evidence="3" key="1">
    <citation type="journal article" date="2021" name="bioRxiv">
        <title>Whole Genome Assembly and Annotation of Northern Wild Rice, Zizania palustris L., Supports a Whole Genome Duplication in the Zizania Genus.</title>
        <authorList>
            <person name="Haas M."/>
            <person name="Kono T."/>
            <person name="Macchietto M."/>
            <person name="Millas R."/>
            <person name="McGilp L."/>
            <person name="Shao M."/>
            <person name="Duquette J."/>
            <person name="Hirsch C.N."/>
            <person name="Kimball J."/>
        </authorList>
    </citation>
    <scope>NUCLEOTIDE SEQUENCE</scope>
    <source>
        <tissue evidence="3">Fresh leaf tissue</tissue>
    </source>
</reference>
<sequence length="157" mass="14988">MSSLLSPPAVPSLMVARDAAVGAGGGGGGVASGGSYGPTIAALVIIAILTAASVAFGQFCVGWRRRRATYVRCGAHSIGAFVRLTRAGSCGCGGGGGGGAGASAGGAACYDVALPVKKSEKKGGDIESGAAAVEEVDGSDAPKVEEDDDVAASKASA</sequence>
<reference evidence="3" key="2">
    <citation type="submission" date="2021-02" db="EMBL/GenBank/DDBJ databases">
        <authorList>
            <person name="Kimball J.A."/>
            <person name="Haas M.W."/>
            <person name="Macchietto M."/>
            <person name="Kono T."/>
            <person name="Duquette J."/>
            <person name="Shao M."/>
        </authorList>
    </citation>
    <scope>NUCLEOTIDE SEQUENCE</scope>
    <source>
        <tissue evidence="3">Fresh leaf tissue</tissue>
    </source>
</reference>
<comment type="caution">
    <text evidence="3">The sequence shown here is derived from an EMBL/GenBank/DDBJ whole genome shotgun (WGS) entry which is preliminary data.</text>
</comment>
<dbReference type="OrthoDB" id="690693at2759"/>
<evidence type="ECO:0000313" key="3">
    <source>
        <dbReference type="EMBL" id="KAG8068684.1"/>
    </source>
</evidence>
<organism evidence="3 4">
    <name type="scientific">Zizania palustris</name>
    <name type="common">Northern wild rice</name>
    <dbReference type="NCBI Taxonomy" id="103762"/>
    <lineage>
        <taxon>Eukaryota</taxon>
        <taxon>Viridiplantae</taxon>
        <taxon>Streptophyta</taxon>
        <taxon>Embryophyta</taxon>
        <taxon>Tracheophyta</taxon>
        <taxon>Spermatophyta</taxon>
        <taxon>Magnoliopsida</taxon>
        <taxon>Liliopsida</taxon>
        <taxon>Poales</taxon>
        <taxon>Poaceae</taxon>
        <taxon>BOP clade</taxon>
        <taxon>Oryzoideae</taxon>
        <taxon>Oryzeae</taxon>
        <taxon>Zizaniinae</taxon>
        <taxon>Zizania</taxon>
    </lineage>
</organism>
<protein>
    <submittedName>
        <fullName evidence="3">Uncharacterized protein</fullName>
    </submittedName>
</protein>
<keyword evidence="2" id="KW-1133">Transmembrane helix</keyword>
<gene>
    <name evidence="3" type="ORF">GUJ93_ZPchr0005g14470</name>
</gene>
<evidence type="ECO:0000256" key="1">
    <source>
        <dbReference type="SAM" id="MobiDB-lite"/>
    </source>
</evidence>
<evidence type="ECO:0000313" key="4">
    <source>
        <dbReference type="Proteomes" id="UP000729402"/>
    </source>
</evidence>
<dbReference type="AlphaFoldDB" id="A0A8J5SM45"/>
<keyword evidence="2" id="KW-0472">Membrane</keyword>
<proteinExistence type="predicted"/>
<evidence type="ECO:0000256" key="2">
    <source>
        <dbReference type="SAM" id="Phobius"/>
    </source>
</evidence>